<sequence length="191" mass="22186">MKLFNDFINSISPLSKESRDLLVALVRIKKLKKGDSIVKIGERPKDIYVLKSGVIRSFDTDTKGKEYNRQIFIPYKILGALRALLLNKPSRFSYDCLSDCEVYAVNFKNLKELIKKDKQICRFYASALEVVYLTLESKVYDLSVLNATERYIKLKKKIPNIENLIPQYHIASYLNITPVQLSRIRKKIFSK</sequence>
<keyword evidence="3" id="KW-1185">Reference proteome</keyword>
<evidence type="ECO:0000313" key="3">
    <source>
        <dbReference type="Proteomes" id="UP001139369"/>
    </source>
</evidence>
<dbReference type="AlphaFoldDB" id="A0A9X1VNF9"/>
<evidence type="ECO:0000259" key="1">
    <source>
        <dbReference type="PROSITE" id="PS50042"/>
    </source>
</evidence>
<dbReference type="InterPro" id="IPR018490">
    <property type="entry name" value="cNMP-bd_dom_sf"/>
</dbReference>
<proteinExistence type="predicted"/>
<reference evidence="2" key="1">
    <citation type="submission" date="2022-02" db="EMBL/GenBank/DDBJ databases">
        <title>Polaribacter sp. MSW13, isolated from seawater.</title>
        <authorList>
            <person name="Kristyanto S."/>
            <person name="Jung J."/>
            <person name="Jeon C.O."/>
        </authorList>
    </citation>
    <scope>NUCLEOTIDE SEQUENCE</scope>
    <source>
        <strain evidence="2">MSW13</strain>
    </source>
</reference>
<dbReference type="Pfam" id="PF00027">
    <property type="entry name" value="cNMP_binding"/>
    <property type="match status" value="1"/>
</dbReference>
<feature type="domain" description="Cyclic nucleotide-binding" evidence="1">
    <location>
        <begin position="10"/>
        <end position="114"/>
    </location>
</feature>
<dbReference type="InterPro" id="IPR000595">
    <property type="entry name" value="cNMP-bd_dom"/>
</dbReference>
<dbReference type="PROSITE" id="PS50042">
    <property type="entry name" value="CNMP_BINDING_3"/>
    <property type="match status" value="1"/>
</dbReference>
<protein>
    <submittedName>
        <fullName evidence="2">Crp/Fnr family transcriptional regulator</fullName>
    </submittedName>
</protein>
<accession>A0A9X1VNF9</accession>
<organism evidence="2 3">
    <name type="scientific">Polaribacter marinus</name>
    <dbReference type="NCBI Taxonomy" id="2916838"/>
    <lineage>
        <taxon>Bacteria</taxon>
        <taxon>Pseudomonadati</taxon>
        <taxon>Bacteroidota</taxon>
        <taxon>Flavobacteriia</taxon>
        <taxon>Flavobacteriales</taxon>
        <taxon>Flavobacteriaceae</taxon>
    </lineage>
</organism>
<dbReference type="SUPFAM" id="SSF51206">
    <property type="entry name" value="cAMP-binding domain-like"/>
    <property type="match status" value="1"/>
</dbReference>
<dbReference type="Proteomes" id="UP001139369">
    <property type="component" value="Unassembled WGS sequence"/>
</dbReference>
<name>A0A9X1VNF9_9FLAO</name>
<evidence type="ECO:0000313" key="2">
    <source>
        <dbReference type="EMBL" id="MCI2227650.1"/>
    </source>
</evidence>
<gene>
    <name evidence="2" type="ORF">MC378_00605</name>
</gene>
<dbReference type="Gene3D" id="2.60.120.10">
    <property type="entry name" value="Jelly Rolls"/>
    <property type="match status" value="1"/>
</dbReference>
<dbReference type="EMBL" id="JAKQYM010000001">
    <property type="protein sequence ID" value="MCI2227650.1"/>
    <property type="molecule type" value="Genomic_DNA"/>
</dbReference>
<comment type="caution">
    <text evidence="2">The sequence shown here is derived from an EMBL/GenBank/DDBJ whole genome shotgun (WGS) entry which is preliminary data.</text>
</comment>
<dbReference type="InterPro" id="IPR014710">
    <property type="entry name" value="RmlC-like_jellyroll"/>
</dbReference>
<dbReference type="CDD" id="cd00038">
    <property type="entry name" value="CAP_ED"/>
    <property type="match status" value="1"/>
</dbReference>
<dbReference type="RefSeq" id="WP_242176774.1">
    <property type="nucleotide sequence ID" value="NZ_JAKQYM010000001.1"/>
</dbReference>